<evidence type="ECO:0000256" key="5">
    <source>
        <dbReference type="ARBA" id="ARBA00022833"/>
    </source>
</evidence>
<keyword evidence="6" id="KW-0539">Nucleus</keyword>
<name>A0A9P8ANB4_9AGAR</name>
<dbReference type="FunFam" id="3.30.160.60:FF:000446">
    <property type="entry name" value="Zinc finger protein"/>
    <property type="match status" value="1"/>
</dbReference>
<gene>
    <name evidence="9" type="ORF">BT62DRAFT_1079877</name>
</gene>
<reference evidence="9" key="1">
    <citation type="submission" date="2020-11" db="EMBL/GenBank/DDBJ databases">
        <title>Adaptations for nitrogen fixation in a non-lichenized fungal sporocarp promotes dispersal by wood-feeding termites.</title>
        <authorList>
            <consortium name="DOE Joint Genome Institute"/>
            <person name="Koch R.A."/>
            <person name="Yoon G."/>
            <person name="Arayal U."/>
            <person name="Lail K."/>
            <person name="Amirebrahimi M."/>
            <person name="Labutti K."/>
            <person name="Lipzen A."/>
            <person name="Riley R."/>
            <person name="Barry K."/>
            <person name="Henrissat B."/>
            <person name="Grigoriev I.V."/>
            <person name="Herr J.R."/>
            <person name="Aime M.C."/>
        </authorList>
    </citation>
    <scope>NUCLEOTIDE SEQUENCE</scope>
    <source>
        <strain evidence="9">MCA 3950</strain>
    </source>
</reference>
<keyword evidence="10" id="KW-1185">Reference proteome</keyword>
<evidence type="ECO:0000256" key="6">
    <source>
        <dbReference type="ARBA" id="ARBA00023242"/>
    </source>
</evidence>
<dbReference type="GeneID" id="66101830"/>
<keyword evidence="4 7" id="KW-0863">Zinc-finger</keyword>
<keyword evidence="2" id="KW-0479">Metal-binding</keyword>
<protein>
    <recommendedName>
        <fullName evidence="8">C2H2-type domain-containing protein</fullName>
    </recommendedName>
</protein>
<proteinExistence type="predicted"/>
<dbReference type="EMBL" id="MU250557">
    <property type="protein sequence ID" value="KAG7441710.1"/>
    <property type="molecule type" value="Genomic_DNA"/>
</dbReference>
<evidence type="ECO:0000313" key="9">
    <source>
        <dbReference type="EMBL" id="KAG7441710.1"/>
    </source>
</evidence>
<organism evidence="9 10">
    <name type="scientific">Guyanagaster necrorhizus</name>
    <dbReference type="NCBI Taxonomy" id="856835"/>
    <lineage>
        <taxon>Eukaryota</taxon>
        <taxon>Fungi</taxon>
        <taxon>Dikarya</taxon>
        <taxon>Basidiomycota</taxon>
        <taxon>Agaricomycotina</taxon>
        <taxon>Agaricomycetes</taxon>
        <taxon>Agaricomycetidae</taxon>
        <taxon>Agaricales</taxon>
        <taxon>Marasmiineae</taxon>
        <taxon>Physalacriaceae</taxon>
        <taxon>Guyanagaster</taxon>
    </lineage>
</organism>
<dbReference type="PANTHER" id="PTHR24406">
    <property type="entry name" value="TRANSCRIPTIONAL REPRESSOR CTCFL-RELATED"/>
    <property type="match status" value="1"/>
</dbReference>
<dbReference type="InterPro" id="IPR036236">
    <property type="entry name" value="Znf_C2H2_sf"/>
</dbReference>
<dbReference type="GO" id="GO:0005634">
    <property type="term" value="C:nucleus"/>
    <property type="evidence" value="ECO:0007669"/>
    <property type="project" value="UniProtKB-SubCell"/>
</dbReference>
<dbReference type="SUPFAM" id="SSF57667">
    <property type="entry name" value="beta-beta-alpha zinc fingers"/>
    <property type="match status" value="1"/>
</dbReference>
<evidence type="ECO:0000256" key="4">
    <source>
        <dbReference type="ARBA" id="ARBA00022771"/>
    </source>
</evidence>
<comment type="subcellular location">
    <subcellularLocation>
        <location evidence="1">Nucleus</location>
    </subcellularLocation>
</comment>
<evidence type="ECO:0000259" key="8">
    <source>
        <dbReference type="PROSITE" id="PS50157"/>
    </source>
</evidence>
<evidence type="ECO:0000313" key="10">
    <source>
        <dbReference type="Proteomes" id="UP000812287"/>
    </source>
</evidence>
<dbReference type="SMART" id="SM00355">
    <property type="entry name" value="ZnF_C2H2"/>
    <property type="match status" value="3"/>
</dbReference>
<sequence length="225" mass="25113">MGVRGRRSLRASFHDLDVVSQTVASSSRPYTCDKCTRVFTKTGDLKNHKPLHWTKEEREKVMYKCPKCPRIMLRRSELRHHINRSHKKIVCSEVNCTFTTTRPASMRWHKTSHCNAPDLCVERQCTPTSNDLGSGTVLPPRMFPATPQHQLSPDPSTSATTCGSVFGCSNSSSTPNHTTLCPSSYLPTLSNTPLPCSSASLLQLPAELFIVGPRKYRLPPIIDAY</sequence>
<dbReference type="Gene3D" id="3.30.160.60">
    <property type="entry name" value="Classic Zinc Finger"/>
    <property type="match status" value="1"/>
</dbReference>
<dbReference type="GO" id="GO:0008270">
    <property type="term" value="F:zinc ion binding"/>
    <property type="evidence" value="ECO:0007669"/>
    <property type="project" value="UniProtKB-KW"/>
</dbReference>
<dbReference type="InterPro" id="IPR013087">
    <property type="entry name" value="Znf_C2H2_type"/>
</dbReference>
<keyword evidence="3" id="KW-0677">Repeat</keyword>
<evidence type="ECO:0000256" key="1">
    <source>
        <dbReference type="ARBA" id="ARBA00004123"/>
    </source>
</evidence>
<evidence type="ECO:0000256" key="2">
    <source>
        <dbReference type="ARBA" id="ARBA00022723"/>
    </source>
</evidence>
<evidence type="ECO:0000256" key="3">
    <source>
        <dbReference type="ARBA" id="ARBA00022737"/>
    </source>
</evidence>
<dbReference type="AlphaFoldDB" id="A0A9P8ANB4"/>
<evidence type="ECO:0000256" key="7">
    <source>
        <dbReference type="PROSITE-ProRule" id="PRU00042"/>
    </source>
</evidence>
<dbReference type="RefSeq" id="XP_043035210.1">
    <property type="nucleotide sequence ID" value="XM_043179536.1"/>
</dbReference>
<keyword evidence="5" id="KW-0862">Zinc</keyword>
<dbReference type="InterPro" id="IPR050888">
    <property type="entry name" value="ZnF_C2H2-type_TF"/>
</dbReference>
<feature type="domain" description="C2H2-type" evidence="8">
    <location>
        <begin position="30"/>
        <end position="57"/>
    </location>
</feature>
<dbReference type="PROSITE" id="PS50157">
    <property type="entry name" value="ZINC_FINGER_C2H2_2"/>
    <property type="match status" value="2"/>
</dbReference>
<comment type="caution">
    <text evidence="9">The sequence shown here is derived from an EMBL/GenBank/DDBJ whole genome shotgun (WGS) entry which is preliminary data.</text>
</comment>
<feature type="domain" description="C2H2-type" evidence="8">
    <location>
        <begin position="63"/>
        <end position="86"/>
    </location>
</feature>
<accession>A0A9P8ANB4</accession>
<dbReference type="PROSITE" id="PS00028">
    <property type="entry name" value="ZINC_FINGER_C2H2_1"/>
    <property type="match status" value="2"/>
</dbReference>
<dbReference type="OrthoDB" id="654211at2759"/>
<dbReference type="Proteomes" id="UP000812287">
    <property type="component" value="Unassembled WGS sequence"/>
</dbReference>